<accession>N2BAZ0</accession>
<dbReference type="PROSITE" id="PS01086">
    <property type="entry name" value="RIBUL_P_3_EPIMER_2"/>
    <property type="match status" value="1"/>
</dbReference>
<dbReference type="InterPro" id="IPR013785">
    <property type="entry name" value="Aldolase_TIM"/>
</dbReference>
<dbReference type="InterPro" id="IPR000056">
    <property type="entry name" value="Ribul_P_3_epim-like"/>
</dbReference>
<comment type="caution">
    <text evidence="3">The sequence shown here is derived from an EMBL/GenBank/DDBJ whole genome shotgun (WGS) entry which is preliminary data.</text>
</comment>
<dbReference type="Proteomes" id="UP000012589">
    <property type="component" value="Unassembled WGS sequence"/>
</dbReference>
<sequence length="218" mass="24568">MQTELSASMMCANYANLEKEIMLLEEGGIDSFHIDIMDGQFVPNFCMGIQDLKCIRRLTKKPVEVHLMIKRPLSYLKVFIECGVDVIYVHPEADYHPATTLQAIINAGIIPGIAVNPGTSFETVNELLFLAQRVLVMSVNPGNAGQVFLPYIGQKLNKFLRIRKERNIEVYWDGACSDDKIKTYAPRGVKGFVLGTTVLFGKKRSYGEILKEVREYCI</sequence>
<dbReference type="InterPro" id="IPR011060">
    <property type="entry name" value="RibuloseP-bd_barrel"/>
</dbReference>
<evidence type="ECO:0000256" key="1">
    <source>
        <dbReference type="ARBA" id="ARBA00022723"/>
    </source>
</evidence>
<dbReference type="CDD" id="cd00429">
    <property type="entry name" value="RPE"/>
    <property type="match status" value="1"/>
</dbReference>
<keyword evidence="4" id="KW-1185">Reference proteome</keyword>
<evidence type="ECO:0000313" key="3">
    <source>
        <dbReference type="EMBL" id="EMZ33914.1"/>
    </source>
</evidence>
<dbReference type="eggNOG" id="COG0036">
    <property type="taxonomic scope" value="Bacteria"/>
</dbReference>
<keyword evidence="2" id="KW-0413">Isomerase</keyword>
<dbReference type="EMBL" id="AQFT01000038">
    <property type="protein sequence ID" value="EMZ33914.1"/>
    <property type="molecule type" value="Genomic_DNA"/>
</dbReference>
<dbReference type="GO" id="GO:0046872">
    <property type="term" value="F:metal ion binding"/>
    <property type="evidence" value="ECO:0007669"/>
    <property type="project" value="UniProtKB-KW"/>
</dbReference>
<dbReference type="STRING" id="1235802.C823_01195"/>
<dbReference type="Pfam" id="PF00834">
    <property type="entry name" value="Ribul_P_3_epim"/>
    <property type="match status" value="1"/>
</dbReference>
<dbReference type="AlphaFoldDB" id="N2BAZ0"/>
<protein>
    <submittedName>
        <fullName evidence="3">Ribulose-phosphate 3-epimerase</fullName>
    </submittedName>
</protein>
<organism evidence="3 4">
    <name type="scientific">Eubacterium plexicaudatum ASF492</name>
    <dbReference type="NCBI Taxonomy" id="1235802"/>
    <lineage>
        <taxon>Bacteria</taxon>
        <taxon>Bacillati</taxon>
        <taxon>Bacillota</taxon>
        <taxon>Clostridia</taxon>
        <taxon>Eubacteriales</taxon>
        <taxon>Eubacteriaceae</taxon>
        <taxon>Eubacterium</taxon>
    </lineage>
</organism>
<reference evidence="3 4" key="1">
    <citation type="journal article" date="2014" name="Genome Announc.">
        <title>Draft genome sequences of the altered schaedler flora, a defined bacterial community from gnotobiotic mice.</title>
        <authorList>
            <person name="Wannemuehler M.J."/>
            <person name="Overstreet A.M."/>
            <person name="Ward D.V."/>
            <person name="Phillips G.J."/>
        </authorList>
    </citation>
    <scope>NUCLEOTIDE SEQUENCE [LARGE SCALE GENOMIC DNA]</scope>
    <source>
        <strain evidence="3 4">ASF492</strain>
    </source>
</reference>
<name>N2BAZ0_9FIRM</name>
<dbReference type="GO" id="GO:0005975">
    <property type="term" value="P:carbohydrate metabolic process"/>
    <property type="evidence" value="ECO:0007669"/>
    <property type="project" value="InterPro"/>
</dbReference>
<dbReference type="PANTHER" id="PTHR11749">
    <property type="entry name" value="RIBULOSE-5-PHOSPHATE-3-EPIMERASE"/>
    <property type="match status" value="1"/>
</dbReference>
<dbReference type="PATRIC" id="fig|1235802.3.peg.1280"/>
<dbReference type="SUPFAM" id="SSF51366">
    <property type="entry name" value="Ribulose-phoshate binding barrel"/>
    <property type="match status" value="1"/>
</dbReference>
<dbReference type="HOGENOM" id="CLU_054856_2_1_9"/>
<evidence type="ECO:0000313" key="4">
    <source>
        <dbReference type="Proteomes" id="UP000012589"/>
    </source>
</evidence>
<dbReference type="OrthoDB" id="1645589at2"/>
<dbReference type="Gene3D" id="3.20.20.70">
    <property type="entry name" value="Aldolase class I"/>
    <property type="match status" value="1"/>
</dbReference>
<proteinExistence type="predicted"/>
<keyword evidence="1" id="KW-0479">Metal-binding</keyword>
<dbReference type="GO" id="GO:0016857">
    <property type="term" value="F:racemase and epimerase activity, acting on carbohydrates and derivatives"/>
    <property type="evidence" value="ECO:0007669"/>
    <property type="project" value="InterPro"/>
</dbReference>
<evidence type="ECO:0000256" key="2">
    <source>
        <dbReference type="ARBA" id="ARBA00023235"/>
    </source>
</evidence>
<dbReference type="NCBIfam" id="NF004076">
    <property type="entry name" value="PRK05581.1-4"/>
    <property type="match status" value="1"/>
</dbReference>
<gene>
    <name evidence="3" type="ORF">C823_01195</name>
</gene>